<dbReference type="EC" id="2.3.1.-" evidence="8"/>
<evidence type="ECO:0000313" key="8">
    <source>
        <dbReference type="EMBL" id="MFK4752069.1"/>
    </source>
</evidence>
<dbReference type="EMBL" id="JBBKTX010000006">
    <property type="protein sequence ID" value="MFK4752069.1"/>
    <property type="molecule type" value="Genomic_DNA"/>
</dbReference>
<keyword evidence="5 8" id="KW-0012">Acyltransferase</keyword>
<accession>A0ABW8NGI6</accession>
<keyword evidence="9" id="KW-1185">Reference proteome</keyword>
<dbReference type="RefSeq" id="WP_416205403.1">
    <property type="nucleotide sequence ID" value="NZ_JBBKTX010000006.1"/>
</dbReference>
<dbReference type="PANTHER" id="PTHR36449:SF1">
    <property type="entry name" value="ACETYLTRANSFERASE"/>
    <property type="match status" value="1"/>
</dbReference>
<keyword evidence="4 8" id="KW-0808">Transferase</keyword>
<dbReference type="Proteomes" id="UP001620597">
    <property type="component" value="Unassembled WGS sequence"/>
</dbReference>
<dbReference type="InterPro" id="IPR016181">
    <property type="entry name" value="Acyl_CoA_acyltransferase"/>
</dbReference>
<evidence type="ECO:0000256" key="4">
    <source>
        <dbReference type="ARBA" id="ARBA00022679"/>
    </source>
</evidence>
<evidence type="ECO:0000259" key="7">
    <source>
        <dbReference type="Pfam" id="PF13673"/>
    </source>
</evidence>
<dbReference type="GO" id="GO:0016746">
    <property type="term" value="F:acyltransferase activity"/>
    <property type="evidence" value="ECO:0007669"/>
    <property type="project" value="UniProtKB-KW"/>
</dbReference>
<dbReference type="InterPro" id="IPR000182">
    <property type="entry name" value="GNAT_dom"/>
</dbReference>
<dbReference type="CDD" id="cd04301">
    <property type="entry name" value="NAT_SF"/>
    <property type="match status" value="1"/>
</dbReference>
<dbReference type="SUPFAM" id="SSF55729">
    <property type="entry name" value="Acyl-CoA N-acyltransferases (Nat)"/>
    <property type="match status" value="1"/>
</dbReference>
<evidence type="ECO:0000256" key="1">
    <source>
        <dbReference type="ARBA" id="ARBA00009342"/>
    </source>
</evidence>
<evidence type="ECO:0000313" key="9">
    <source>
        <dbReference type="Proteomes" id="UP001620597"/>
    </source>
</evidence>
<comment type="catalytic activity">
    <reaction evidence="6">
        <text>glycyl-tRNA(Gly) + acetyl-CoA = N-acetylglycyl-tRNA(Gly) + CoA + H(+)</text>
        <dbReference type="Rhea" id="RHEA:81867"/>
        <dbReference type="Rhea" id="RHEA-COMP:9683"/>
        <dbReference type="Rhea" id="RHEA-COMP:19766"/>
        <dbReference type="ChEBI" id="CHEBI:15378"/>
        <dbReference type="ChEBI" id="CHEBI:57287"/>
        <dbReference type="ChEBI" id="CHEBI:57288"/>
        <dbReference type="ChEBI" id="CHEBI:78522"/>
        <dbReference type="ChEBI" id="CHEBI:232036"/>
    </reaction>
</comment>
<sequence>MALNHTHELLGFDCGNETLNEWLIKRALKNQINGASRTFVICSGQRVVGYYALATGSVERTLTNSNFARNMPEPIPVIVLGRLAIDTRWQGKRLGAALLKDALTRVVQVSNQVGIRGVLVQAISDTAKVFYQQYGFQPSPTDDMSLLISVKTIREHMVS</sequence>
<name>A0ABW8NGI6_9GAMM</name>
<gene>
    <name evidence="8" type="ORF">WG929_06580</name>
</gene>
<evidence type="ECO:0000256" key="5">
    <source>
        <dbReference type="ARBA" id="ARBA00023315"/>
    </source>
</evidence>
<evidence type="ECO:0000256" key="3">
    <source>
        <dbReference type="ARBA" id="ARBA00022649"/>
    </source>
</evidence>
<dbReference type="PANTHER" id="PTHR36449">
    <property type="entry name" value="ACETYLTRANSFERASE-RELATED"/>
    <property type="match status" value="1"/>
</dbReference>
<organism evidence="8 9">
    <name type="scientific">Oceanobacter antarcticus</name>
    <dbReference type="NCBI Taxonomy" id="3133425"/>
    <lineage>
        <taxon>Bacteria</taxon>
        <taxon>Pseudomonadati</taxon>
        <taxon>Pseudomonadota</taxon>
        <taxon>Gammaproteobacteria</taxon>
        <taxon>Oceanospirillales</taxon>
        <taxon>Oceanospirillaceae</taxon>
        <taxon>Oceanobacter</taxon>
    </lineage>
</organism>
<dbReference type="Pfam" id="PF13673">
    <property type="entry name" value="Acetyltransf_10"/>
    <property type="match status" value="1"/>
</dbReference>
<keyword evidence="3" id="KW-1277">Toxin-antitoxin system</keyword>
<dbReference type="Gene3D" id="3.40.630.30">
    <property type="match status" value="1"/>
</dbReference>
<reference evidence="8 9" key="1">
    <citation type="submission" date="2024-03" db="EMBL/GenBank/DDBJ databases">
        <title>High-quality draft genome sequence of Oceanobacter sp. wDCs-4.</title>
        <authorList>
            <person name="Dong C."/>
        </authorList>
    </citation>
    <scope>NUCLEOTIDE SEQUENCE [LARGE SCALE GENOMIC DNA]</scope>
    <source>
        <strain evidence="9">wDCs-4</strain>
    </source>
</reference>
<feature type="domain" description="N-acetyltransferase" evidence="7">
    <location>
        <begin position="15"/>
        <end position="139"/>
    </location>
</feature>
<protein>
    <submittedName>
        <fullName evidence="8">GNAT family N-acetyltransferase</fullName>
        <ecNumber evidence="8">2.3.1.-</ecNumber>
    </submittedName>
</protein>
<comment type="caution">
    <text evidence="8">The sequence shown here is derived from an EMBL/GenBank/DDBJ whole genome shotgun (WGS) entry which is preliminary data.</text>
</comment>
<evidence type="ECO:0000256" key="2">
    <source>
        <dbReference type="ARBA" id="ARBA00022491"/>
    </source>
</evidence>
<evidence type="ECO:0000256" key="6">
    <source>
        <dbReference type="ARBA" id="ARBA00049880"/>
    </source>
</evidence>
<comment type="similarity">
    <text evidence="1">Belongs to the acetyltransferase family. GNAT subfamily.</text>
</comment>
<proteinExistence type="inferred from homology"/>
<keyword evidence="2" id="KW-0678">Repressor</keyword>